<protein>
    <submittedName>
        <fullName evidence="1">Uncharacterized protein</fullName>
    </submittedName>
</protein>
<evidence type="ECO:0000313" key="1">
    <source>
        <dbReference type="EMBL" id="MDG6146435.1"/>
    </source>
</evidence>
<dbReference type="Proteomes" id="UP001153199">
    <property type="component" value="Unassembled WGS sequence"/>
</dbReference>
<name>A0A9X4P2C8_9LACT</name>
<proteinExistence type="predicted"/>
<dbReference type="EMBL" id="JAMWFV010000228">
    <property type="protein sequence ID" value="MDG6146435.1"/>
    <property type="molecule type" value="Genomic_DNA"/>
</dbReference>
<evidence type="ECO:0000313" key="2">
    <source>
        <dbReference type="Proteomes" id="UP001153199"/>
    </source>
</evidence>
<dbReference type="AlphaFoldDB" id="A0A9X4P2C8"/>
<feature type="non-terminal residue" evidence="1">
    <location>
        <position position="1"/>
    </location>
</feature>
<keyword evidence="2" id="KW-1185">Reference proteome</keyword>
<comment type="caution">
    <text evidence="1">The sequence shown here is derived from an EMBL/GenBank/DDBJ whole genome shotgun (WGS) entry which is preliminary data.</text>
</comment>
<gene>
    <name evidence="1" type="ORF">NF717_12400</name>
</gene>
<accession>A0A9X4P2C8</accession>
<organism evidence="1 2">
    <name type="scientific">Lactococcus formosensis</name>
    <dbReference type="NCBI Taxonomy" id="1281486"/>
    <lineage>
        <taxon>Bacteria</taxon>
        <taxon>Bacillati</taxon>
        <taxon>Bacillota</taxon>
        <taxon>Bacilli</taxon>
        <taxon>Lactobacillales</taxon>
        <taxon>Streptococcaceae</taxon>
        <taxon>Lactococcus</taxon>
    </lineage>
</organism>
<reference evidence="1" key="1">
    <citation type="submission" date="2022-06" db="EMBL/GenBank/DDBJ databases">
        <title>Lactococcus from bovine mastitis in China.</title>
        <authorList>
            <person name="Lin Y."/>
            <person name="Han B."/>
        </authorList>
    </citation>
    <scope>NUCLEOTIDE SEQUENCE</scope>
    <source>
        <strain evidence="1">Ningxia-I-26</strain>
    </source>
</reference>
<sequence length="72" mass="8207">EDNDYGDINLLLSADPSTFLNDSIDFAYNRNSIDFNDPECQDQNNDLSKEISEKIAACVNDKIVEDYKDLLE</sequence>
<dbReference type="RefSeq" id="WP_279369226.1">
    <property type="nucleotide sequence ID" value="NZ_JAMWFV010000228.1"/>
</dbReference>